<keyword evidence="2" id="KW-1185">Reference proteome</keyword>
<comment type="caution">
    <text evidence="1">The sequence shown here is derived from an EMBL/GenBank/DDBJ whole genome shotgun (WGS) entry which is preliminary data.</text>
</comment>
<accession>A0A4Y9LGS4</accession>
<organism evidence="1 2">
    <name type="scientific">Bradyrhizobium frederickii</name>
    <dbReference type="NCBI Taxonomy" id="2560054"/>
    <lineage>
        <taxon>Bacteria</taxon>
        <taxon>Pseudomonadati</taxon>
        <taxon>Pseudomonadota</taxon>
        <taxon>Alphaproteobacteria</taxon>
        <taxon>Hyphomicrobiales</taxon>
        <taxon>Nitrobacteraceae</taxon>
        <taxon>Bradyrhizobium</taxon>
    </lineage>
</organism>
<dbReference type="AlphaFoldDB" id="A0A4Y9LGS4"/>
<reference evidence="1 2" key="1">
    <citation type="submission" date="2019-03" db="EMBL/GenBank/DDBJ databases">
        <title>Bradyrhizobium strains diversity isolated from Chamaecrista fasciculata.</title>
        <authorList>
            <person name="Urquiaga M.C.O."/>
            <person name="Hungria M."/>
            <person name="Delamuta J.R.M."/>
        </authorList>
    </citation>
    <scope>NUCLEOTIDE SEQUENCE [LARGE SCALE GENOMIC DNA]</scope>
    <source>
        <strain evidence="1 2">CNPSo 3424</strain>
    </source>
</reference>
<protein>
    <submittedName>
        <fullName evidence="1">Uncharacterized protein</fullName>
    </submittedName>
</protein>
<proteinExistence type="predicted"/>
<dbReference type="EMBL" id="SPQU01000001">
    <property type="protein sequence ID" value="TFV42591.1"/>
    <property type="molecule type" value="Genomic_DNA"/>
</dbReference>
<evidence type="ECO:0000313" key="1">
    <source>
        <dbReference type="EMBL" id="TFV42591.1"/>
    </source>
</evidence>
<name>A0A4Y9LGS4_9BRAD</name>
<sequence>MNAKEAGPNPASFILSDGLSSRHCEEPLRRSNPDCFCGKTLDCFAALAMTEIVGRARHTLAVIARLDRAIQYAEAALIESRSRGVLYAPLSRSMTAVAWKRCVQMLAPGTHHASRNDTHAQEFLHHAR</sequence>
<dbReference type="OrthoDB" id="8254298at2"/>
<gene>
    <name evidence="1" type="ORF">E4K66_00910</name>
</gene>
<evidence type="ECO:0000313" key="2">
    <source>
        <dbReference type="Proteomes" id="UP000298225"/>
    </source>
</evidence>
<dbReference type="Proteomes" id="UP000298225">
    <property type="component" value="Unassembled WGS sequence"/>
</dbReference>